<dbReference type="EMBL" id="CP023697">
    <property type="protein sequence ID" value="QEV07083.1"/>
    <property type="molecule type" value="Genomic_DNA"/>
</dbReference>
<name>A0ABX6AWF5_9ACTN</name>
<accession>A0ABX6AWF5</accession>
<evidence type="ECO:0008006" key="3">
    <source>
        <dbReference type="Google" id="ProtNLM"/>
    </source>
</evidence>
<proteinExistence type="predicted"/>
<gene>
    <name evidence="1" type="ORF">CP972_16805</name>
</gene>
<evidence type="ECO:0000313" key="1">
    <source>
        <dbReference type="EMBL" id="QEV07083.1"/>
    </source>
</evidence>
<evidence type="ECO:0000313" key="2">
    <source>
        <dbReference type="Proteomes" id="UP000326041"/>
    </source>
</evidence>
<reference evidence="1 2" key="1">
    <citation type="submission" date="2017-09" db="EMBL/GenBank/DDBJ databases">
        <authorList>
            <person name="Lee N."/>
            <person name="Cho B.-K."/>
        </authorList>
    </citation>
    <scope>NUCLEOTIDE SEQUENCE [LARGE SCALE GENOMIC DNA]</scope>
    <source>
        <strain evidence="1 2">ATCC 13879</strain>
    </source>
</reference>
<keyword evidence="2" id="KW-1185">Reference proteome</keyword>
<dbReference type="Proteomes" id="UP000326041">
    <property type="component" value="Chromosome"/>
</dbReference>
<sequence>MSRIQAEITQGKLVANLSNMVRLPRRLAVTVTAEPLLEPPTGLLLRRGAGNPVGQHRYDHHN</sequence>
<protein>
    <recommendedName>
        <fullName evidence="3">Transcriptional regulator</fullName>
    </recommendedName>
</protein>
<organism evidence="1 2">
    <name type="scientific">Streptomyces prasinus</name>
    <dbReference type="NCBI Taxonomy" id="67345"/>
    <lineage>
        <taxon>Bacteria</taxon>
        <taxon>Bacillati</taxon>
        <taxon>Actinomycetota</taxon>
        <taxon>Actinomycetes</taxon>
        <taxon>Kitasatosporales</taxon>
        <taxon>Streptomycetaceae</taxon>
        <taxon>Streptomyces</taxon>
    </lineage>
</organism>